<protein>
    <submittedName>
        <fullName evidence="1">Uncharacterized protein</fullName>
    </submittedName>
</protein>
<name>S3IME0_9ENTR</name>
<reference evidence="1 2" key="1">
    <citation type="submission" date="2013-04" db="EMBL/GenBank/DDBJ databases">
        <authorList>
            <person name="Weinstock G."/>
            <person name="Sodergren E."/>
            <person name="Lobos E.A."/>
            <person name="Fulton L."/>
            <person name="Fulton R."/>
            <person name="Courtney L."/>
            <person name="Fronick C."/>
            <person name="O'Laughlin M."/>
            <person name="Godfrey J."/>
            <person name="Wilson R.M."/>
            <person name="Miner T."/>
            <person name="Farmer C."/>
            <person name="Delehaunty K."/>
            <person name="Cordes M."/>
            <person name="Minx P."/>
            <person name="Tomlinson C."/>
            <person name="Chen J."/>
            <person name="Wollam A."/>
            <person name="Pepin K.H."/>
            <person name="Palsikar V.B."/>
            <person name="Zhang X."/>
            <person name="Suruliraj S."/>
            <person name="Perna N.T."/>
            <person name="Plunkett G."/>
            <person name="Warren W."/>
            <person name="Mitreva M."/>
            <person name="Mardis E.R."/>
            <person name="Wilson R.K."/>
        </authorList>
    </citation>
    <scope>NUCLEOTIDE SEQUENCE [LARGE SCALE GENOMIC DNA]</scope>
    <source>
        <strain evidence="1 2">DSM 4568</strain>
    </source>
</reference>
<dbReference type="STRING" id="566551.HMPREF0201_03782"/>
<evidence type="ECO:0000313" key="1">
    <source>
        <dbReference type="EMBL" id="EPF13596.1"/>
    </source>
</evidence>
<dbReference type="HOGENOM" id="CLU_2841755_0_0_6"/>
<accession>S3IME0</accession>
<dbReference type="EMBL" id="ATDT01000033">
    <property type="protein sequence ID" value="EPF13596.1"/>
    <property type="molecule type" value="Genomic_DNA"/>
</dbReference>
<comment type="caution">
    <text evidence="1">The sequence shown here is derived from an EMBL/GenBank/DDBJ whole genome shotgun (WGS) entry which is preliminary data.</text>
</comment>
<dbReference type="AlphaFoldDB" id="S3IME0"/>
<sequence length="65" mass="7501">MRTILCSLFVATLFWKKFLNFPLVVEFTRIMPIKQAFLLCHPLNSFNSRGAFAIFGEAYRGNQQG</sequence>
<organism evidence="1 2">
    <name type="scientific">Cedecea davisae DSM 4568</name>
    <dbReference type="NCBI Taxonomy" id="566551"/>
    <lineage>
        <taxon>Bacteria</taxon>
        <taxon>Pseudomonadati</taxon>
        <taxon>Pseudomonadota</taxon>
        <taxon>Gammaproteobacteria</taxon>
        <taxon>Enterobacterales</taxon>
        <taxon>Enterobacteriaceae</taxon>
        <taxon>Cedecea</taxon>
    </lineage>
</organism>
<proteinExistence type="predicted"/>
<gene>
    <name evidence="1" type="ORF">HMPREF0201_03782</name>
</gene>
<evidence type="ECO:0000313" key="2">
    <source>
        <dbReference type="Proteomes" id="UP000014585"/>
    </source>
</evidence>
<dbReference type="Proteomes" id="UP000014585">
    <property type="component" value="Unassembled WGS sequence"/>
</dbReference>